<gene>
    <name evidence="1" type="ORF">NYO99_09415</name>
</gene>
<protein>
    <submittedName>
        <fullName evidence="1">Uncharacterized protein</fullName>
    </submittedName>
</protein>
<evidence type="ECO:0000313" key="2">
    <source>
        <dbReference type="Proteomes" id="UP001076464"/>
    </source>
</evidence>
<organism evidence="1 2">
    <name type="scientific">Roseateles hydrophilus</name>
    <dbReference type="NCBI Taxonomy" id="2975054"/>
    <lineage>
        <taxon>Bacteria</taxon>
        <taxon>Pseudomonadati</taxon>
        <taxon>Pseudomonadota</taxon>
        <taxon>Betaproteobacteria</taxon>
        <taxon>Burkholderiales</taxon>
        <taxon>Sphaerotilaceae</taxon>
        <taxon>Roseateles</taxon>
    </lineage>
</organism>
<dbReference type="Proteomes" id="UP001076464">
    <property type="component" value="Unassembled WGS sequence"/>
</dbReference>
<comment type="caution">
    <text evidence="1">The sequence shown here is derived from an EMBL/GenBank/DDBJ whole genome shotgun (WGS) entry which is preliminary data.</text>
</comment>
<keyword evidence="2" id="KW-1185">Reference proteome</keyword>
<reference evidence="1" key="1">
    <citation type="submission" date="2022-08" db="EMBL/GenBank/DDBJ databases">
        <title>Genome sequencing of Pelomonas sp. UHG3.</title>
        <authorList>
            <person name="So Y."/>
        </authorList>
    </citation>
    <scope>NUCLEOTIDE SEQUENCE</scope>
    <source>
        <strain evidence="1">UHG3</strain>
    </source>
</reference>
<accession>A0ACC6C9T4</accession>
<evidence type="ECO:0000313" key="1">
    <source>
        <dbReference type="EMBL" id="MCY4745188.1"/>
    </source>
</evidence>
<dbReference type="EMBL" id="JAPPUY010000002">
    <property type="protein sequence ID" value="MCY4745188.1"/>
    <property type="molecule type" value="Genomic_DNA"/>
</dbReference>
<sequence>MGEQDWARLGLDPTTDLAAIKTAYARQLKTTRPDDDAEAYQALRGAYERAQQWARQSAQRGAHRQAPPAAPQRCGTGPEPAPELAPSSAAAAERIAPPAPIDAQVLIDSLELAWRRNGDDGLDLAWAAAQPALLTQPLPARAGLAAAFARWVIRLPQLPDAFVARLAAEFGWRDDYRSRPLLGDALAEGLEEALEARWPRMLNDAGLMARAQALRQLCDRLRAGRDTSALVLMVLLHPRLLRDLTQIGPAVLRRLGLSLEEHARLHTLAGRAGLLRVALAAAAFIASGLALGAPGVPLLGRTLTWLVCSGFALGAVYTAGAVLAQPPGRAGRLLQAWALSRRQPALGLGLLAAAALLAYVNTAGAQLLQPGGAPAAGGLIDVACGLLGLAGLAGAWPRDPEQGITCVGLIALAGAALLSGPATAGLAVTVLCGAALVVLLGAAHADGRLRLPMPVAALLYPVTHALRMSLRWGPMYSLLPAAAALGYAMLPGAWVSPLMLFAVWCGSGLALTWAQGRVEVWALARLSRA</sequence>
<proteinExistence type="predicted"/>
<name>A0ACC6C9T4_9BURK</name>